<evidence type="ECO:0000256" key="9">
    <source>
        <dbReference type="ARBA" id="ARBA00023163"/>
    </source>
</evidence>
<evidence type="ECO:0000256" key="13">
    <source>
        <dbReference type="ARBA" id="ARBA00062912"/>
    </source>
</evidence>
<name>A0A7J7Z843_MYOMY</name>
<evidence type="ECO:0000256" key="12">
    <source>
        <dbReference type="ARBA" id="ARBA00054093"/>
    </source>
</evidence>
<dbReference type="InterPro" id="IPR052240">
    <property type="entry name" value="SAP_domain_ribonucleoprotein"/>
</dbReference>
<evidence type="ECO:0000256" key="3">
    <source>
        <dbReference type="ARBA" id="ARBA00022553"/>
    </source>
</evidence>
<dbReference type="SUPFAM" id="SSF68906">
    <property type="entry name" value="SAP domain"/>
    <property type="match status" value="1"/>
</dbReference>
<evidence type="ECO:0000313" key="18">
    <source>
        <dbReference type="EMBL" id="KAF6370447.1"/>
    </source>
</evidence>
<keyword evidence="2" id="KW-0813">Transport</keyword>
<dbReference type="GO" id="GO:0016973">
    <property type="term" value="P:poly(A)+ mRNA export from nucleus"/>
    <property type="evidence" value="ECO:0007669"/>
    <property type="project" value="TreeGrafter"/>
</dbReference>
<dbReference type="InterPro" id="IPR036361">
    <property type="entry name" value="SAP_dom_sf"/>
</dbReference>
<dbReference type="GO" id="GO:1990904">
    <property type="term" value="C:ribonucleoprotein complex"/>
    <property type="evidence" value="ECO:0007669"/>
    <property type="project" value="UniProtKB-KW"/>
</dbReference>
<dbReference type="GO" id="GO:0016607">
    <property type="term" value="C:nuclear speck"/>
    <property type="evidence" value="ECO:0007669"/>
    <property type="project" value="UniProtKB-SubCell"/>
</dbReference>
<gene>
    <name evidence="18" type="ORF">mMyoMyo1_017051</name>
</gene>
<feature type="compositionally biased region" description="Basic and acidic residues" evidence="16">
    <location>
        <begin position="195"/>
        <end position="211"/>
    </location>
</feature>
<feature type="compositionally biased region" description="Acidic residues" evidence="16">
    <location>
        <begin position="45"/>
        <end position="64"/>
    </location>
</feature>
<dbReference type="SMART" id="SM00513">
    <property type="entry name" value="SAP"/>
    <property type="match status" value="1"/>
</dbReference>
<dbReference type="Pfam" id="PF02037">
    <property type="entry name" value="SAP"/>
    <property type="match status" value="1"/>
</dbReference>
<keyword evidence="8" id="KW-0238">DNA-binding</keyword>
<evidence type="ECO:0000256" key="15">
    <source>
        <dbReference type="ARBA" id="ARBA00078700"/>
    </source>
</evidence>
<organism evidence="18 19">
    <name type="scientific">Myotis myotis</name>
    <name type="common">Greater mouse-eared bat</name>
    <name type="synonym">Vespertilio myotis</name>
    <dbReference type="NCBI Taxonomy" id="51298"/>
    <lineage>
        <taxon>Eukaryota</taxon>
        <taxon>Metazoa</taxon>
        <taxon>Chordata</taxon>
        <taxon>Craniata</taxon>
        <taxon>Vertebrata</taxon>
        <taxon>Euteleostomi</taxon>
        <taxon>Mammalia</taxon>
        <taxon>Eutheria</taxon>
        <taxon>Laurasiatheria</taxon>
        <taxon>Chiroptera</taxon>
        <taxon>Yangochiroptera</taxon>
        <taxon>Vespertilionidae</taxon>
        <taxon>Myotis</taxon>
    </lineage>
</organism>
<feature type="domain" description="SAP" evidence="17">
    <location>
        <begin position="8"/>
        <end position="42"/>
    </location>
</feature>
<evidence type="ECO:0000256" key="5">
    <source>
        <dbReference type="ARBA" id="ARBA00022884"/>
    </source>
</evidence>
<keyword evidence="6" id="KW-0007">Acetylation</keyword>
<keyword evidence="5" id="KW-0694">RNA-binding</keyword>
<evidence type="ECO:0000256" key="6">
    <source>
        <dbReference type="ARBA" id="ARBA00022990"/>
    </source>
</evidence>
<comment type="subunit">
    <text evidence="13">Interacts with DDX39A. Interacts with FUS. Interacts (via the C-terminal domain) with DDX39B; the interaction is direct and facilitates RNA binding of DDX39B. Component of the transcription/export (TREX) complex at least composed of ALYREF/THOC4, DDX39B, SARNP/CIP29, CHTOP and the THO subcomplex; TREX seems to have dynamic structure involving ATP-dependent remodeling; in the complex interacts directly with DDX39B in a ATP-dependent manner which bridges it to ALYREF/THOC4.</text>
</comment>
<accession>A0A7J7Z843</accession>
<protein>
    <recommendedName>
        <fullName evidence="14">SAP domain-containing ribonucleoprotein</fullName>
    </recommendedName>
    <alternativeName>
        <fullName evidence="15">Nuclear protein Hcc-1</fullName>
    </alternativeName>
</protein>
<dbReference type="Gene3D" id="1.10.720.30">
    <property type="entry name" value="SAP domain"/>
    <property type="match status" value="1"/>
</dbReference>
<feature type="compositionally biased region" description="Basic and acidic residues" evidence="16">
    <location>
        <begin position="65"/>
        <end position="86"/>
    </location>
</feature>
<evidence type="ECO:0000256" key="4">
    <source>
        <dbReference type="ARBA" id="ARBA00022845"/>
    </source>
</evidence>
<dbReference type="FunFam" id="1.10.720.30:FF:000013">
    <property type="entry name" value="SAP domain-containing ribonucleoprotein"/>
    <property type="match status" value="1"/>
</dbReference>
<evidence type="ECO:0000256" key="7">
    <source>
        <dbReference type="ARBA" id="ARBA00023015"/>
    </source>
</evidence>
<dbReference type="GO" id="GO:0006417">
    <property type="term" value="P:regulation of translation"/>
    <property type="evidence" value="ECO:0007669"/>
    <property type="project" value="UniProtKB-KW"/>
</dbReference>
<evidence type="ECO:0000256" key="2">
    <source>
        <dbReference type="ARBA" id="ARBA00022448"/>
    </source>
</evidence>
<evidence type="ECO:0000256" key="1">
    <source>
        <dbReference type="ARBA" id="ARBA00004324"/>
    </source>
</evidence>
<comment type="caution">
    <text evidence="18">The sequence shown here is derived from an EMBL/GenBank/DDBJ whole genome shotgun (WGS) entry which is preliminary data.</text>
</comment>
<dbReference type="GO" id="GO:0003677">
    <property type="term" value="F:DNA binding"/>
    <property type="evidence" value="ECO:0007669"/>
    <property type="project" value="UniProtKB-KW"/>
</dbReference>
<comment type="function">
    <text evidence="12">Binds both single-stranded and double-stranded DNA with higher affinity for the single-stranded form. Specifically binds to scaffold/matrix attachment region DNA. Also binds single-stranded RNA. Enhances RNA unwinding activity of DDX39A. May participate in important transcriptional or translational control of cell growth, metabolism and carcinogenesis. Component of the TREX complex which is thought to couple mRNA transcription, processing and nuclear export, and specifically associates with spliced mRNA and not with unspliced pre-mRNA. The TREX complex is recruited to spliced mRNAs by a transcription-independent mechanism, binds to mRNA upstream of the exon-junction complex (EJC) and is recruited in a splicing- and cap-dependent manner to a region near the 5' end of the mRNA where it functions in mRNA export to the cytoplasm via the TAP/NXF1 pathway. Associates with DDX39B, which facilitates RNA binding of DDX39B and likely plays a role in mRNA export.</text>
</comment>
<comment type="subcellular location">
    <subcellularLocation>
        <location evidence="1">Nucleus speckle</location>
    </subcellularLocation>
</comment>
<proteinExistence type="inferred from homology"/>
<keyword evidence="4" id="KW-0810">Translation regulation</keyword>
<dbReference type="InterPro" id="IPR003034">
    <property type="entry name" value="SAP_dom"/>
</dbReference>
<keyword evidence="19" id="KW-1185">Reference proteome</keyword>
<keyword evidence="7" id="KW-0805">Transcription regulation</keyword>
<evidence type="ECO:0000256" key="8">
    <source>
        <dbReference type="ARBA" id="ARBA00023125"/>
    </source>
</evidence>
<keyword evidence="10" id="KW-0539">Nucleus</keyword>
<dbReference type="PANTHER" id="PTHR46551:SF1">
    <property type="entry name" value="SAP DOMAIN-CONTAINING RIBONUCLEOPROTEIN"/>
    <property type="match status" value="1"/>
</dbReference>
<evidence type="ECO:0000256" key="14">
    <source>
        <dbReference type="ARBA" id="ARBA00070653"/>
    </source>
</evidence>
<dbReference type="PROSITE" id="PS50800">
    <property type="entry name" value="SAP"/>
    <property type="match status" value="1"/>
</dbReference>
<dbReference type="GO" id="GO:0003723">
    <property type="term" value="F:RNA binding"/>
    <property type="evidence" value="ECO:0007669"/>
    <property type="project" value="UniProtKB-KW"/>
</dbReference>
<feature type="region of interest" description="Disordered" evidence="16">
    <location>
        <begin position="165"/>
        <end position="231"/>
    </location>
</feature>
<keyword evidence="9" id="KW-0804">Transcription</keyword>
<evidence type="ECO:0000259" key="17">
    <source>
        <dbReference type="PROSITE" id="PS50800"/>
    </source>
</evidence>
<keyword evidence="3" id="KW-0597">Phosphoprotein</keyword>
<sequence length="268" mass="30209">MAAETVELHKLKLAELKQECLARGLETKGIKQDLINRLQAYLEEHAEEEANEEDVLGDETEEEEPKPIELPVKEEEPPEKTVDVAAEKKVVKITSEIPQTERMQKRAERFNVPVSLESKKAARAARFGISSVPSKGLSSDTKPMVNLDKLKERAQRFGLNVSSISRKSEDDEKLKKRKERFGIVTSSAGTGTTEDTERGREKDRELETSMREKHRSAASCTLPTGQRRGKEQNALGLPDEKLLMLSVLQWFPSLTPWPHTYLNTQSCA</sequence>
<comment type="similarity">
    <text evidence="11">Belongs to the SAP domain-containing ribonucleoprotein family.</text>
</comment>
<evidence type="ECO:0000256" key="16">
    <source>
        <dbReference type="SAM" id="MobiDB-lite"/>
    </source>
</evidence>
<dbReference type="Proteomes" id="UP000527355">
    <property type="component" value="Unassembled WGS sequence"/>
</dbReference>
<keyword evidence="18" id="KW-0687">Ribonucleoprotein</keyword>
<dbReference type="PANTHER" id="PTHR46551">
    <property type="entry name" value="SAP DOMAIN-CONTAINING RIBONUCLEOPROTEIN"/>
    <property type="match status" value="1"/>
</dbReference>
<feature type="region of interest" description="Disordered" evidence="16">
    <location>
        <begin position="45"/>
        <end position="86"/>
    </location>
</feature>
<dbReference type="AlphaFoldDB" id="A0A7J7Z843"/>
<evidence type="ECO:0000256" key="10">
    <source>
        <dbReference type="ARBA" id="ARBA00023242"/>
    </source>
</evidence>
<reference evidence="18 19" key="1">
    <citation type="journal article" date="2020" name="Nature">
        <title>Six reference-quality genomes reveal evolution of bat adaptations.</title>
        <authorList>
            <person name="Jebb D."/>
            <person name="Huang Z."/>
            <person name="Pippel M."/>
            <person name="Hughes G.M."/>
            <person name="Lavrichenko K."/>
            <person name="Devanna P."/>
            <person name="Winkler S."/>
            <person name="Jermiin L.S."/>
            <person name="Skirmuntt E.C."/>
            <person name="Katzourakis A."/>
            <person name="Burkitt-Gray L."/>
            <person name="Ray D.A."/>
            <person name="Sullivan K.A.M."/>
            <person name="Roscito J.G."/>
            <person name="Kirilenko B.M."/>
            <person name="Davalos L.M."/>
            <person name="Corthals A.P."/>
            <person name="Power M.L."/>
            <person name="Jones G."/>
            <person name="Ransome R.D."/>
            <person name="Dechmann D.K.N."/>
            <person name="Locatelli A.G."/>
            <person name="Puechmaille S.J."/>
            <person name="Fedrigo O."/>
            <person name="Jarvis E.D."/>
            <person name="Hiller M."/>
            <person name="Vernes S.C."/>
            <person name="Myers E.W."/>
            <person name="Teeling E.C."/>
        </authorList>
    </citation>
    <scope>NUCLEOTIDE SEQUENCE [LARGE SCALE GENOMIC DNA]</scope>
    <source>
        <strain evidence="18">MMyoMyo1</strain>
        <tissue evidence="18">Flight muscle</tissue>
    </source>
</reference>
<dbReference type="EMBL" id="JABWUV010000003">
    <property type="protein sequence ID" value="KAF6370447.1"/>
    <property type="molecule type" value="Genomic_DNA"/>
</dbReference>
<evidence type="ECO:0000313" key="19">
    <source>
        <dbReference type="Proteomes" id="UP000527355"/>
    </source>
</evidence>
<dbReference type="VEuPathDB" id="HostDB:LOC118651443"/>
<evidence type="ECO:0000256" key="11">
    <source>
        <dbReference type="ARBA" id="ARBA00046328"/>
    </source>
</evidence>